<dbReference type="EMBL" id="OV170224">
    <property type="protein sequence ID" value="CAH0724714.1"/>
    <property type="molecule type" value="Genomic_DNA"/>
</dbReference>
<protein>
    <recommendedName>
        <fullName evidence="6">tRNA-guanine(15) transglycosylase-like domain-containing protein</fullName>
    </recommendedName>
</protein>
<dbReference type="Pfam" id="PF01702">
    <property type="entry name" value="TGT"/>
    <property type="match status" value="1"/>
</dbReference>
<evidence type="ECO:0000256" key="4">
    <source>
        <dbReference type="ARBA" id="ARBA00022833"/>
    </source>
</evidence>
<dbReference type="GO" id="GO:0006400">
    <property type="term" value="P:tRNA modification"/>
    <property type="evidence" value="ECO:0007669"/>
    <property type="project" value="InterPro"/>
</dbReference>
<evidence type="ECO:0000256" key="2">
    <source>
        <dbReference type="ARBA" id="ARBA00022694"/>
    </source>
</evidence>
<dbReference type="GO" id="GO:0008479">
    <property type="term" value="F:tRNA-guanosine(34) queuine transglycosylase activity"/>
    <property type="evidence" value="ECO:0007669"/>
    <property type="project" value="InterPro"/>
</dbReference>
<dbReference type="OrthoDB" id="27601at2759"/>
<dbReference type="GO" id="GO:0046872">
    <property type="term" value="F:metal ion binding"/>
    <property type="evidence" value="ECO:0007669"/>
    <property type="project" value="UniProtKB-KW"/>
</dbReference>
<dbReference type="InterPro" id="IPR028592">
    <property type="entry name" value="QTRTD1"/>
</dbReference>
<reference evidence="7" key="1">
    <citation type="submission" date="2021-12" db="EMBL/GenBank/DDBJ databases">
        <authorList>
            <person name="Martin H S."/>
        </authorList>
    </citation>
    <scope>NUCLEOTIDE SEQUENCE</scope>
</reference>
<dbReference type="PANTHER" id="PTHR46064:SF1">
    <property type="entry name" value="QUEUINE TRNA-RIBOSYLTRANSFERASE ACCESSORY SUBUNIT 2"/>
    <property type="match status" value="1"/>
</dbReference>
<organism evidence="7 8">
    <name type="scientific">Brenthis ino</name>
    <name type="common">lesser marbled fritillary</name>
    <dbReference type="NCBI Taxonomy" id="405034"/>
    <lineage>
        <taxon>Eukaryota</taxon>
        <taxon>Metazoa</taxon>
        <taxon>Ecdysozoa</taxon>
        <taxon>Arthropoda</taxon>
        <taxon>Hexapoda</taxon>
        <taxon>Insecta</taxon>
        <taxon>Pterygota</taxon>
        <taxon>Neoptera</taxon>
        <taxon>Endopterygota</taxon>
        <taxon>Lepidoptera</taxon>
        <taxon>Glossata</taxon>
        <taxon>Ditrysia</taxon>
        <taxon>Papilionoidea</taxon>
        <taxon>Nymphalidae</taxon>
        <taxon>Heliconiinae</taxon>
        <taxon>Argynnini</taxon>
        <taxon>Brenthis</taxon>
    </lineage>
</organism>
<accession>A0A8J9UTN1</accession>
<evidence type="ECO:0000259" key="6">
    <source>
        <dbReference type="Pfam" id="PF01702"/>
    </source>
</evidence>
<sequence>MRFVVKQTGAGSERIGTLSGFMKSPGIVIETPTAALFTQGGSVVHLTADVLSWVFSYPKPLWMPLSNCVQLENGVKAQNGGVAKFVGLPGHVTCATLNNLSEVTPLGHFEADKVPLWTKNGKKMITANRYMDVMEVFKPDIILAIADGRTSLNEGSKRLSKAVNRTTNMLKICVERFKAAKQLQDSAFVGVIVGAGNPKKCDICIENILKHSDCLTGIAVEGITDGTEESMDIEKVKLNEIFEKIGNKIPKDLLRIIEGSWNPAVILSAIEYGWDFFDGSYPVKLTNAGVALKLSLDVTKENDTMYLLDMIDERYKDDFSPILEGCECLTCKKHTRAYIRHLLNTREMLASVLLSIHNLHHFDQMFFHARQHIACKTFAVYKQHIIKQCEMLKTFAPDRYKGSNETEKPTNQKKKAKVSESINSDVNSVDNSVVNNI</sequence>
<dbReference type="PANTHER" id="PTHR46064">
    <property type="entry name" value="QUEUINE TRNA-RIBOSYLTRANSFERASE ACCESSORY SUBUNIT 2"/>
    <property type="match status" value="1"/>
</dbReference>
<keyword evidence="8" id="KW-1185">Reference proteome</keyword>
<dbReference type="AlphaFoldDB" id="A0A8J9UTN1"/>
<keyword evidence="4" id="KW-0862">Zinc</keyword>
<dbReference type="SUPFAM" id="SSF51713">
    <property type="entry name" value="tRNA-guanine transglycosylase"/>
    <property type="match status" value="1"/>
</dbReference>
<evidence type="ECO:0000256" key="3">
    <source>
        <dbReference type="ARBA" id="ARBA00022723"/>
    </source>
</evidence>
<evidence type="ECO:0000313" key="7">
    <source>
        <dbReference type="EMBL" id="CAH0724714.1"/>
    </source>
</evidence>
<dbReference type="InterPro" id="IPR036511">
    <property type="entry name" value="TGT-like_sf"/>
</dbReference>
<dbReference type="InterPro" id="IPR002616">
    <property type="entry name" value="tRNA_ribo_trans-like"/>
</dbReference>
<evidence type="ECO:0000256" key="1">
    <source>
        <dbReference type="ARBA" id="ARBA00022490"/>
    </source>
</evidence>
<keyword evidence="3" id="KW-0479">Metal-binding</keyword>
<feature type="domain" description="tRNA-guanine(15) transglycosylase-like" evidence="6">
    <location>
        <begin position="14"/>
        <end position="389"/>
    </location>
</feature>
<keyword evidence="1" id="KW-0963">Cytoplasm</keyword>
<evidence type="ECO:0000256" key="5">
    <source>
        <dbReference type="SAM" id="MobiDB-lite"/>
    </source>
</evidence>
<evidence type="ECO:0000313" key="8">
    <source>
        <dbReference type="Proteomes" id="UP000838878"/>
    </source>
</evidence>
<feature type="non-terminal residue" evidence="7">
    <location>
        <position position="437"/>
    </location>
</feature>
<dbReference type="InterPro" id="IPR050852">
    <property type="entry name" value="Queuine_tRNA-ribosyltrfase"/>
</dbReference>
<name>A0A8J9UTN1_9NEOP</name>
<dbReference type="Proteomes" id="UP000838878">
    <property type="component" value="Chromosome 4"/>
</dbReference>
<proteinExistence type="inferred from homology"/>
<keyword evidence="2" id="KW-0819">tRNA processing</keyword>
<dbReference type="NCBIfam" id="TIGR00449">
    <property type="entry name" value="tgt_general"/>
    <property type="match status" value="1"/>
</dbReference>
<dbReference type="Gene3D" id="3.20.20.105">
    <property type="entry name" value="Queuine tRNA-ribosyltransferase-like"/>
    <property type="match status" value="1"/>
</dbReference>
<feature type="compositionally biased region" description="Basic and acidic residues" evidence="5">
    <location>
        <begin position="400"/>
        <end position="410"/>
    </location>
</feature>
<feature type="region of interest" description="Disordered" evidence="5">
    <location>
        <begin position="400"/>
        <end position="422"/>
    </location>
</feature>
<dbReference type="HAMAP" id="MF_03043">
    <property type="entry name" value="QTRT2"/>
    <property type="match status" value="1"/>
</dbReference>
<gene>
    <name evidence="7" type="ORF">BINO364_LOCUS10393</name>
</gene>